<accession>A0A1G8CY04</accession>
<sequence>MQSYEHFSSQDFVADDAFIKWVTDPTEASDAFWQQWLGQHPHKRPVVDEAAGIVRKLAVQQDFFAEEELQANWERIKQKTTAEKPVYTEKTVVRPLSYGRWLAAASVVVFLVAGLGLWQHTRPVSYNTTYGEIKTIALPDGSEVTLNGNSRISFVRGIFSRTLDLDGEALLKVNKEKTLGKPVSFSVRAGRVAVHVLGTVFNVNHRRQHVEVMLAEGKVRLEASGAQMLLDPGQKATLAANGSALVKSEASAGNTTSWLRRELVYEGATLQSIFEEMEDSFGITTRVSQPEILKKRFTGLVATDSIQNFYSQLGEIYHLQVQPVKGGFLLK</sequence>
<keyword evidence="1" id="KW-1133">Transmembrane helix</keyword>
<organism evidence="3 4">
    <name type="scientific">Dyadobacter soli</name>
    <dbReference type="NCBI Taxonomy" id="659014"/>
    <lineage>
        <taxon>Bacteria</taxon>
        <taxon>Pseudomonadati</taxon>
        <taxon>Bacteroidota</taxon>
        <taxon>Cytophagia</taxon>
        <taxon>Cytophagales</taxon>
        <taxon>Spirosomataceae</taxon>
        <taxon>Dyadobacter</taxon>
    </lineage>
</organism>
<evidence type="ECO:0000256" key="1">
    <source>
        <dbReference type="SAM" id="Phobius"/>
    </source>
</evidence>
<dbReference type="EMBL" id="FNAN01000041">
    <property type="protein sequence ID" value="SDH50388.1"/>
    <property type="molecule type" value="Genomic_DNA"/>
</dbReference>
<dbReference type="Pfam" id="PF04773">
    <property type="entry name" value="FecR"/>
    <property type="match status" value="1"/>
</dbReference>
<name>A0A1G8CY04_9BACT</name>
<dbReference type="Gene3D" id="2.60.120.1440">
    <property type="match status" value="1"/>
</dbReference>
<dbReference type="OrthoDB" id="1523489at2"/>
<dbReference type="Proteomes" id="UP000198748">
    <property type="component" value="Unassembled WGS sequence"/>
</dbReference>
<dbReference type="Gene3D" id="3.55.50.30">
    <property type="match status" value="1"/>
</dbReference>
<reference evidence="4" key="1">
    <citation type="submission" date="2016-10" db="EMBL/GenBank/DDBJ databases">
        <authorList>
            <person name="Varghese N."/>
            <person name="Submissions S."/>
        </authorList>
    </citation>
    <scope>NUCLEOTIDE SEQUENCE [LARGE SCALE GENOMIC DNA]</scope>
    <source>
        <strain evidence="4">DSM 25329</strain>
    </source>
</reference>
<feature type="transmembrane region" description="Helical" evidence="1">
    <location>
        <begin position="98"/>
        <end position="118"/>
    </location>
</feature>
<keyword evidence="4" id="KW-1185">Reference proteome</keyword>
<evidence type="ECO:0000259" key="2">
    <source>
        <dbReference type="Pfam" id="PF04773"/>
    </source>
</evidence>
<feature type="domain" description="FecR protein" evidence="2">
    <location>
        <begin position="126"/>
        <end position="220"/>
    </location>
</feature>
<dbReference type="PIRSF" id="PIRSF018266">
    <property type="entry name" value="FecR"/>
    <property type="match status" value="1"/>
</dbReference>
<keyword evidence="1" id="KW-0472">Membrane</keyword>
<dbReference type="RefSeq" id="WP_143017031.1">
    <property type="nucleotide sequence ID" value="NZ_FNAN01000041.1"/>
</dbReference>
<dbReference type="InterPro" id="IPR006860">
    <property type="entry name" value="FecR"/>
</dbReference>
<dbReference type="PANTHER" id="PTHR30273">
    <property type="entry name" value="PERIPLASMIC SIGNAL SENSOR AND SIGMA FACTOR ACTIVATOR FECR-RELATED"/>
    <property type="match status" value="1"/>
</dbReference>
<dbReference type="PANTHER" id="PTHR30273:SF2">
    <property type="entry name" value="PROTEIN FECR"/>
    <property type="match status" value="1"/>
</dbReference>
<dbReference type="STRING" id="659014.SAMN04487996_1419"/>
<dbReference type="GO" id="GO:0016989">
    <property type="term" value="F:sigma factor antagonist activity"/>
    <property type="evidence" value="ECO:0007669"/>
    <property type="project" value="TreeGrafter"/>
</dbReference>
<dbReference type="InterPro" id="IPR012373">
    <property type="entry name" value="Ferrdict_sens_TM"/>
</dbReference>
<evidence type="ECO:0000313" key="4">
    <source>
        <dbReference type="Proteomes" id="UP000198748"/>
    </source>
</evidence>
<proteinExistence type="predicted"/>
<keyword evidence="1" id="KW-0812">Transmembrane</keyword>
<dbReference type="AlphaFoldDB" id="A0A1G8CY04"/>
<protein>
    <submittedName>
        <fullName evidence="3">FecR family protein</fullName>
    </submittedName>
</protein>
<gene>
    <name evidence="3" type="ORF">SAMN04487996_1419</name>
</gene>
<evidence type="ECO:0000313" key="3">
    <source>
        <dbReference type="EMBL" id="SDH50388.1"/>
    </source>
</evidence>